<dbReference type="AlphaFoldDB" id="A0A0F9QSW4"/>
<gene>
    <name evidence="1" type="ORF">LCGC14_1058100</name>
</gene>
<protein>
    <submittedName>
        <fullName evidence="1">Uncharacterized protein</fullName>
    </submittedName>
</protein>
<reference evidence="1" key="1">
    <citation type="journal article" date="2015" name="Nature">
        <title>Complex archaea that bridge the gap between prokaryotes and eukaryotes.</title>
        <authorList>
            <person name="Spang A."/>
            <person name="Saw J.H."/>
            <person name="Jorgensen S.L."/>
            <person name="Zaremba-Niedzwiedzka K."/>
            <person name="Martijn J."/>
            <person name="Lind A.E."/>
            <person name="van Eijk R."/>
            <person name="Schleper C."/>
            <person name="Guy L."/>
            <person name="Ettema T.J."/>
        </authorList>
    </citation>
    <scope>NUCLEOTIDE SEQUENCE</scope>
</reference>
<accession>A0A0F9QSW4</accession>
<sequence>MDGIGLDRVSEMCSALFVSCTDAASIGLLKLRDLIPTPNELRFGEALCVYDPFLLLPFSVLS</sequence>
<comment type="caution">
    <text evidence="1">The sequence shown here is derived from an EMBL/GenBank/DDBJ whole genome shotgun (WGS) entry which is preliminary data.</text>
</comment>
<name>A0A0F9QSW4_9ZZZZ</name>
<evidence type="ECO:0000313" key="1">
    <source>
        <dbReference type="EMBL" id="KKN08298.1"/>
    </source>
</evidence>
<organism evidence="1">
    <name type="scientific">marine sediment metagenome</name>
    <dbReference type="NCBI Taxonomy" id="412755"/>
    <lineage>
        <taxon>unclassified sequences</taxon>
        <taxon>metagenomes</taxon>
        <taxon>ecological metagenomes</taxon>
    </lineage>
</organism>
<proteinExistence type="predicted"/>
<dbReference type="EMBL" id="LAZR01004472">
    <property type="protein sequence ID" value="KKN08298.1"/>
    <property type="molecule type" value="Genomic_DNA"/>
</dbReference>